<dbReference type="PANTHER" id="PTHR24304:SF2">
    <property type="entry name" value="24-HYDROXYCHOLESTEROL 7-ALPHA-HYDROXYLASE"/>
    <property type="match status" value="1"/>
</dbReference>
<protein>
    <submittedName>
        <fullName evidence="9">Cytochrome P450</fullName>
    </submittedName>
</protein>
<evidence type="ECO:0000256" key="7">
    <source>
        <dbReference type="ARBA" id="ARBA00023033"/>
    </source>
</evidence>
<keyword evidence="10" id="KW-1185">Reference proteome</keyword>
<sequence length="566" mass="63032">MCIAFLHSQLPFNPISVAVRLQYLSLCDKPAVMIPTITQRVAQWSVAQQGFFVLAILSVSWTAWRLWRFTLAPMVNKGQVKELPYLVPFLGHGIFFLRDLGGAVKYGREYFGNTRETFSVTVAGQQIYIMTSATNIAATLKSLDTFDYSSLITDIMRKFGISSEAINILHDVPHSLINKPGRVKSLADIGEHSMKQQLNPGPKFDDFEAVLLSEIDARLTWDKLSSKALLSPNTNSPNLKAVSLIELVRQTLVESTAIGFFGTAILQVNPAIVDTFLSFDDRLWMFLYGIPRPWSSGMRAAKEKLHDSVVAYLRLPKDQRPGAAWLASTLETEMSGRGISTRDLAGWLTMIFWSLSTNTWRLCFWVSAYILHDPSLLASIRTEVLPYTSSYSSLSALHTDLSTKCNLFHSVYHETLRLVDSPISIRKITQPVTTAMGESLPPQAFLMLIHRELMLDEKAWGADVRKFNPTRFLRGTAGEAMLRSKSYTPFGGGPMLCPGRFMARGEVMVFVALLISRFDTVPHSPEAQFPRLDTTTGYGSGILGPMKGDDIAINLSCRDLGQGLVQ</sequence>
<evidence type="ECO:0000256" key="4">
    <source>
        <dbReference type="ARBA" id="ARBA00022617"/>
    </source>
</evidence>
<dbReference type="InterPro" id="IPR001128">
    <property type="entry name" value="Cyt_P450"/>
</dbReference>
<comment type="pathway">
    <text evidence="2">Mycotoxin biosynthesis.</text>
</comment>
<evidence type="ECO:0000256" key="2">
    <source>
        <dbReference type="ARBA" id="ARBA00004685"/>
    </source>
</evidence>
<comment type="caution">
    <text evidence="9">The sequence shown here is derived from an EMBL/GenBank/DDBJ whole genome shotgun (WGS) entry which is preliminary data.</text>
</comment>
<dbReference type="InterPro" id="IPR050529">
    <property type="entry name" value="CYP450_sterol_14alpha_dmase"/>
</dbReference>
<dbReference type="SUPFAM" id="SSF48264">
    <property type="entry name" value="Cytochrome P450"/>
    <property type="match status" value="1"/>
</dbReference>
<feature type="binding site" description="axial binding residue" evidence="8">
    <location>
        <position position="497"/>
    </location>
    <ligand>
        <name>heme</name>
        <dbReference type="ChEBI" id="CHEBI:30413"/>
    </ligand>
    <ligandPart>
        <name>Fe</name>
        <dbReference type="ChEBI" id="CHEBI:18248"/>
    </ligandPart>
</feature>
<keyword evidence="5 8" id="KW-0479">Metal-binding</keyword>
<evidence type="ECO:0000256" key="8">
    <source>
        <dbReference type="PIRSR" id="PIRSR602403-1"/>
    </source>
</evidence>
<evidence type="ECO:0000313" key="10">
    <source>
        <dbReference type="Proteomes" id="UP000813444"/>
    </source>
</evidence>
<gene>
    <name evidence="9" type="ORF">B0I35DRAFT_437799</name>
</gene>
<comment type="similarity">
    <text evidence="3">Belongs to the cytochrome P450 family.</text>
</comment>
<organism evidence="9 10">
    <name type="scientific">Stachybotrys elegans</name>
    <dbReference type="NCBI Taxonomy" id="80388"/>
    <lineage>
        <taxon>Eukaryota</taxon>
        <taxon>Fungi</taxon>
        <taxon>Dikarya</taxon>
        <taxon>Ascomycota</taxon>
        <taxon>Pezizomycotina</taxon>
        <taxon>Sordariomycetes</taxon>
        <taxon>Hypocreomycetidae</taxon>
        <taxon>Hypocreales</taxon>
        <taxon>Stachybotryaceae</taxon>
        <taxon>Stachybotrys</taxon>
    </lineage>
</organism>
<dbReference type="InterPro" id="IPR036396">
    <property type="entry name" value="Cyt_P450_sf"/>
</dbReference>
<keyword evidence="7" id="KW-0503">Monooxygenase</keyword>
<dbReference type="AlphaFoldDB" id="A0A8K0WMM7"/>
<evidence type="ECO:0000256" key="5">
    <source>
        <dbReference type="ARBA" id="ARBA00022723"/>
    </source>
</evidence>
<dbReference type="Proteomes" id="UP000813444">
    <property type="component" value="Unassembled WGS sequence"/>
</dbReference>
<keyword evidence="6 8" id="KW-0408">Iron</keyword>
<keyword evidence="4 8" id="KW-0349">Heme</keyword>
<reference evidence="9" key="1">
    <citation type="journal article" date="2021" name="Nat. Commun.">
        <title>Genetic determinants of endophytism in the Arabidopsis root mycobiome.</title>
        <authorList>
            <person name="Mesny F."/>
            <person name="Miyauchi S."/>
            <person name="Thiergart T."/>
            <person name="Pickel B."/>
            <person name="Atanasova L."/>
            <person name="Karlsson M."/>
            <person name="Huettel B."/>
            <person name="Barry K.W."/>
            <person name="Haridas S."/>
            <person name="Chen C."/>
            <person name="Bauer D."/>
            <person name="Andreopoulos W."/>
            <person name="Pangilinan J."/>
            <person name="LaButti K."/>
            <person name="Riley R."/>
            <person name="Lipzen A."/>
            <person name="Clum A."/>
            <person name="Drula E."/>
            <person name="Henrissat B."/>
            <person name="Kohler A."/>
            <person name="Grigoriev I.V."/>
            <person name="Martin F.M."/>
            <person name="Hacquard S."/>
        </authorList>
    </citation>
    <scope>NUCLEOTIDE SEQUENCE</scope>
    <source>
        <strain evidence="9">MPI-CAGE-CH-0235</strain>
    </source>
</reference>
<dbReference type="GO" id="GO:0008395">
    <property type="term" value="F:steroid hydroxylase activity"/>
    <property type="evidence" value="ECO:0007669"/>
    <property type="project" value="TreeGrafter"/>
</dbReference>
<evidence type="ECO:0000256" key="3">
    <source>
        <dbReference type="ARBA" id="ARBA00010617"/>
    </source>
</evidence>
<evidence type="ECO:0000256" key="1">
    <source>
        <dbReference type="ARBA" id="ARBA00001971"/>
    </source>
</evidence>
<dbReference type="OrthoDB" id="1470350at2759"/>
<name>A0A8K0WMM7_9HYPO</name>
<dbReference type="Gene3D" id="1.10.630.10">
    <property type="entry name" value="Cytochrome P450"/>
    <property type="match status" value="1"/>
</dbReference>
<dbReference type="GO" id="GO:0016705">
    <property type="term" value="F:oxidoreductase activity, acting on paired donors, with incorporation or reduction of molecular oxygen"/>
    <property type="evidence" value="ECO:0007669"/>
    <property type="project" value="InterPro"/>
</dbReference>
<evidence type="ECO:0000256" key="6">
    <source>
        <dbReference type="ARBA" id="ARBA00023004"/>
    </source>
</evidence>
<dbReference type="CDD" id="cd11040">
    <property type="entry name" value="CYP7_CYP8-like"/>
    <property type="match status" value="1"/>
</dbReference>
<proteinExistence type="inferred from homology"/>
<accession>A0A8K0WMM7</accession>
<dbReference type="GO" id="GO:0020037">
    <property type="term" value="F:heme binding"/>
    <property type="evidence" value="ECO:0007669"/>
    <property type="project" value="InterPro"/>
</dbReference>
<dbReference type="PRINTS" id="PR00465">
    <property type="entry name" value="EP450IV"/>
</dbReference>
<dbReference type="Pfam" id="PF00067">
    <property type="entry name" value="p450"/>
    <property type="match status" value="1"/>
</dbReference>
<dbReference type="EMBL" id="JAGPNK010000011">
    <property type="protein sequence ID" value="KAH7311258.1"/>
    <property type="molecule type" value="Genomic_DNA"/>
</dbReference>
<dbReference type="GO" id="GO:0005506">
    <property type="term" value="F:iron ion binding"/>
    <property type="evidence" value="ECO:0007669"/>
    <property type="project" value="InterPro"/>
</dbReference>
<evidence type="ECO:0000313" key="9">
    <source>
        <dbReference type="EMBL" id="KAH7311258.1"/>
    </source>
</evidence>
<dbReference type="InterPro" id="IPR002403">
    <property type="entry name" value="Cyt_P450_E_grp-IV"/>
</dbReference>
<dbReference type="PANTHER" id="PTHR24304">
    <property type="entry name" value="CYTOCHROME P450 FAMILY 7"/>
    <property type="match status" value="1"/>
</dbReference>
<comment type="cofactor">
    <cofactor evidence="1 8">
        <name>heme</name>
        <dbReference type="ChEBI" id="CHEBI:30413"/>
    </cofactor>
</comment>
<keyword evidence="7" id="KW-0560">Oxidoreductase</keyword>